<evidence type="ECO:0000256" key="1">
    <source>
        <dbReference type="SAM" id="SignalP"/>
    </source>
</evidence>
<dbReference type="PANTHER" id="PTHR35841:SF1">
    <property type="entry name" value="PHOSPHONATES-BINDING PERIPLASMIC PROTEIN"/>
    <property type="match status" value="1"/>
</dbReference>
<keyword evidence="1" id="KW-0732">Signal</keyword>
<feature type="signal peptide" evidence="1">
    <location>
        <begin position="1"/>
        <end position="20"/>
    </location>
</feature>
<dbReference type="PANTHER" id="PTHR35841">
    <property type="entry name" value="PHOSPHONATES-BINDING PERIPLASMIC PROTEIN"/>
    <property type="match status" value="1"/>
</dbReference>
<feature type="chain" id="PRO_5016459424" evidence="1">
    <location>
        <begin position="21"/>
        <end position="276"/>
    </location>
</feature>
<dbReference type="AlphaFoldDB" id="A0A317CK39"/>
<gene>
    <name evidence="2" type="ORF">DKW60_07420</name>
</gene>
<organism evidence="2 3">
    <name type="scientific">Leucothrix pacifica</name>
    <dbReference type="NCBI Taxonomy" id="1247513"/>
    <lineage>
        <taxon>Bacteria</taxon>
        <taxon>Pseudomonadati</taxon>
        <taxon>Pseudomonadota</taxon>
        <taxon>Gammaproteobacteria</taxon>
        <taxon>Thiotrichales</taxon>
        <taxon>Thiotrichaceae</taxon>
        <taxon>Leucothrix</taxon>
    </lineage>
</organism>
<comment type="caution">
    <text evidence="2">The sequence shown here is derived from an EMBL/GenBank/DDBJ whole genome shotgun (WGS) entry which is preliminary data.</text>
</comment>
<dbReference type="Proteomes" id="UP000245539">
    <property type="component" value="Unassembled WGS sequence"/>
</dbReference>
<evidence type="ECO:0000313" key="2">
    <source>
        <dbReference type="EMBL" id="PWQ98866.1"/>
    </source>
</evidence>
<evidence type="ECO:0000313" key="3">
    <source>
        <dbReference type="Proteomes" id="UP000245539"/>
    </source>
</evidence>
<dbReference type="SUPFAM" id="SSF53850">
    <property type="entry name" value="Periplasmic binding protein-like II"/>
    <property type="match status" value="1"/>
</dbReference>
<sequence>MRKTLLLCVSLLITPLIVQADETTKAKTYSFGVVPQFSSERISRTWEPILELLEKETGLSFELSGSLDIPAFERTFTKGVFDFAYMNPYHAIVAHESEGYEPIIRDVGRSLYGIIVVKKDSAFSTVEDLDGKKVAFPAPNALGAALIPRAEFSRKHGIDVEEMYVGSHSSVYLNVALGLASAGGGVQKTLSQQPEQISSQLKIINKTQEVPPHPVTAHKRVPDDVKKAVRDAFLKIAATETGAKLLKKVPIKSAGESSIGDYQLLTDMKLDEFYVK</sequence>
<dbReference type="OrthoDB" id="5343002at2"/>
<protein>
    <submittedName>
        <fullName evidence="2">Phosphate ABC transporter</fullName>
    </submittedName>
</protein>
<accession>A0A317CK39</accession>
<dbReference type="CDD" id="cd01071">
    <property type="entry name" value="PBP2_PhnD_like"/>
    <property type="match status" value="1"/>
</dbReference>
<proteinExistence type="predicted"/>
<dbReference type="Pfam" id="PF12974">
    <property type="entry name" value="Phosphonate-bd"/>
    <property type="match status" value="1"/>
</dbReference>
<reference evidence="2 3" key="1">
    <citation type="submission" date="2018-05" db="EMBL/GenBank/DDBJ databases">
        <title>Leucothrix arctica sp. nov., isolated from Arctic seawater.</title>
        <authorList>
            <person name="Choi A."/>
            <person name="Baek K."/>
        </authorList>
    </citation>
    <scope>NUCLEOTIDE SEQUENCE [LARGE SCALE GENOMIC DNA]</scope>
    <source>
        <strain evidence="2 3">JCM 18388</strain>
    </source>
</reference>
<dbReference type="Gene3D" id="3.40.190.10">
    <property type="entry name" value="Periplasmic binding protein-like II"/>
    <property type="match status" value="2"/>
</dbReference>
<dbReference type="RefSeq" id="WP_109837028.1">
    <property type="nucleotide sequence ID" value="NZ_QGKM01000014.1"/>
</dbReference>
<keyword evidence="3" id="KW-1185">Reference proteome</keyword>
<dbReference type="EMBL" id="QGKM01000014">
    <property type="protein sequence ID" value="PWQ98866.1"/>
    <property type="molecule type" value="Genomic_DNA"/>
</dbReference>
<name>A0A317CK39_9GAMM</name>